<proteinExistence type="predicted"/>
<protein>
    <submittedName>
        <fullName evidence="2">Uncharacterized protein</fullName>
    </submittedName>
</protein>
<comment type="caution">
    <text evidence="2">The sequence shown here is derived from an EMBL/GenBank/DDBJ whole genome shotgun (WGS) entry which is preliminary data.</text>
</comment>
<feature type="signal peptide" evidence="1">
    <location>
        <begin position="1"/>
        <end position="31"/>
    </location>
</feature>
<dbReference type="EMBL" id="NRJF01000144">
    <property type="protein sequence ID" value="RIY34640.1"/>
    <property type="molecule type" value="Genomic_DNA"/>
</dbReference>
<feature type="chain" id="PRO_5017437019" evidence="1">
    <location>
        <begin position="32"/>
        <end position="185"/>
    </location>
</feature>
<dbReference type="AlphaFoldDB" id="A0A3A1YBT9"/>
<dbReference type="Proteomes" id="UP000265964">
    <property type="component" value="Unassembled WGS sequence"/>
</dbReference>
<reference evidence="2 3" key="1">
    <citation type="submission" date="2017-08" db="EMBL/GenBank/DDBJ databases">
        <title>Reclassification of Bisgaard taxon 37 and 44.</title>
        <authorList>
            <person name="Christensen H."/>
        </authorList>
    </citation>
    <scope>NUCLEOTIDE SEQUENCE [LARGE SCALE GENOMIC DNA]</scope>
    <source>
        <strain evidence="2 3">EEAB3T1</strain>
    </source>
</reference>
<sequence length="185" mass="20711">MLNKFLAPTLKVSLLAVLLGTGFILTSCTQATNPQSQNSTTYLSSLVISTSEWNDFVAARNRFDIQYRNFLHYYDTLGTQGDFTLSHAEKENIKAQIITLHEDLNSFTVTNFDYSYGKVTVSSEHVANIYSLYNLINALNQMVGDQVLNAKIIFSPSRFIAPHLDQATYQQMQQALATVNAQLGK</sequence>
<evidence type="ECO:0000313" key="3">
    <source>
        <dbReference type="Proteomes" id="UP000265964"/>
    </source>
</evidence>
<name>A0A3A1YBT9_9GAMM</name>
<keyword evidence="1" id="KW-0732">Signal</keyword>
<keyword evidence="3" id="KW-1185">Reference proteome</keyword>
<dbReference type="PROSITE" id="PS51257">
    <property type="entry name" value="PROKAR_LIPOPROTEIN"/>
    <property type="match status" value="1"/>
</dbReference>
<dbReference type="RefSeq" id="WP_119534906.1">
    <property type="nucleotide sequence ID" value="NZ_NRJF01000144.1"/>
</dbReference>
<accession>A0A3A1YBT9</accession>
<evidence type="ECO:0000256" key="1">
    <source>
        <dbReference type="SAM" id="SignalP"/>
    </source>
</evidence>
<evidence type="ECO:0000313" key="2">
    <source>
        <dbReference type="EMBL" id="RIY34640.1"/>
    </source>
</evidence>
<gene>
    <name evidence="2" type="ORF">CKF59_05200</name>
</gene>
<organism evidence="2 3">
    <name type="scientific">Psittacicella gerlachiana</name>
    <dbReference type="NCBI Taxonomy" id="2028574"/>
    <lineage>
        <taxon>Bacteria</taxon>
        <taxon>Pseudomonadati</taxon>
        <taxon>Pseudomonadota</taxon>
        <taxon>Gammaproteobacteria</taxon>
        <taxon>Pasteurellales</taxon>
        <taxon>Psittacicellaceae</taxon>
        <taxon>Psittacicella</taxon>
    </lineage>
</organism>